<evidence type="ECO:0000256" key="2">
    <source>
        <dbReference type="ARBA" id="ARBA00022448"/>
    </source>
</evidence>
<evidence type="ECO:0000256" key="5">
    <source>
        <dbReference type="ARBA" id="ARBA00022989"/>
    </source>
</evidence>
<dbReference type="PANTHER" id="PTHR43549:SF2">
    <property type="entry name" value="MULTIDRUG RESISTANCE PROTEIN NORM-RELATED"/>
    <property type="match status" value="1"/>
</dbReference>
<evidence type="ECO:0000256" key="3">
    <source>
        <dbReference type="ARBA" id="ARBA00022475"/>
    </source>
</evidence>
<keyword evidence="3" id="KW-1003">Cell membrane</keyword>
<keyword evidence="4" id="KW-0812">Transmembrane</keyword>
<sequence length="437" mass="47225">MSQEKSWLSNGLVVFISSGVIAVKALLDSFLLESVDQVFLQAFALVFPVIILSNIASVSISNAVIGTASSWIDKERVSGSVIVLSISAAALLGLSVSAGLYVLQSSLIEWFGAQQLGTAIGSFLDHLALWLPLQFCSAVLLQIARYLGLFKSSGLLQVSSGAVGMLTSVVLLMWLPLLPPLVSVVVSNAIIAFCSVCTLLYMMKSRIHWQACEREPAQRGVVGKALSICSTTFLGQSAAVVFIFFITKSVSEQGEAMVAVFAYLTRLEQLILMLAVAFMNVMLPEVAKLIKDEQADLQNYLKKAQRFLLINGVIVACLLTGLLVMKINLEYSMSEQAWTLSLVSVIWLSGTVLQGITVFYSQLLNVLLSPKVAVVLNLFRFTLLGMPLVYAGSVWADAIGIATGLLMMHTISLLIYQHKVNQHIVANNGISRAGLNT</sequence>
<organism evidence="7 8">
    <name type="scientific">Pseudoalteromonas rubra</name>
    <dbReference type="NCBI Taxonomy" id="43658"/>
    <lineage>
        <taxon>Bacteria</taxon>
        <taxon>Pseudomonadati</taxon>
        <taxon>Pseudomonadota</taxon>
        <taxon>Gammaproteobacteria</taxon>
        <taxon>Alteromonadales</taxon>
        <taxon>Pseudoalteromonadaceae</taxon>
        <taxon>Pseudoalteromonas</taxon>
    </lineage>
</organism>
<proteinExistence type="predicted"/>
<evidence type="ECO:0008006" key="9">
    <source>
        <dbReference type="Google" id="ProtNLM"/>
    </source>
</evidence>
<evidence type="ECO:0000313" key="8">
    <source>
        <dbReference type="Proteomes" id="UP000305729"/>
    </source>
</evidence>
<keyword evidence="6" id="KW-0472">Membrane</keyword>
<accession>A0A5S3UTV0</accession>
<dbReference type="AlphaFoldDB" id="A0A5S3UTV0"/>
<reference evidence="7 8" key="1">
    <citation type="submission" date="2019-10" db="EMBL/GenBank/DDBJ databases">
        <title>Pseudoalteromonas rubra S4059.</title>
        <authorList>
            <person name="Paulsen S."/>
            <person name="Wang X."/>
        </authorList>
    </citation>
    <scope>NUCLEOTIDE SEQUENCE [LARGE SCALE GENOMIC DNA]</scope>
    <source>
        <strain evidence="7 8">S4059</strain>
    </source>
</reference>
<keyword evidence="2" id="KW-0813">Transport</keyword>
<comment type="subcellular location">
    <subcellularLocation>
        <location evidence="1">Cell membrane</location>
        <topology evidence="1">Multi-pass membrane protein</topology>
    </subcellularLocation>
</comment>
<protein>
    <recommendedName>
        <fullName evidence="9">MATE family efflux transporter</fullName>
    </recommendedName>
</protein>
<evidence type="ECO:0000313" key="7">
    <source>
        <dbReference type="EMBL" id="QPB82424.1"/>
    </source>
</evidence>
<dbReference type="Proteomes" id="UP000305729">
    <property type="component" value="Chromosome 1"/>
</dbReference>
<evidence type="ECO:0000256" key="4">
    <source>
        <dbReference type="ARBA" id="ARBA00022692"/>
    </source>
</evidence>
<dbReference type="PANTHER" id="PTHR43549">
    <property type="entry name" value="MULTIDRUG RESISTANCE PROTEIN YPNP-RELATED"/>
    <property type="match status" value="1"/>
</dbReference>
<evidence type="ECO:0000256" key="6">
    <source>
        <dbReference type="ARBA" id="ARBA00023136"/>
    </source>
</evidence>
<evidence type="ECO:0000256" key="1">
    <source>
        <dbReference type="ARBA" id="ARBA00004651"/>
    </source>
</evidence>
<dbReference type="RefSeq" id="WP_138538887.1">
    <property type="nucleotide sequence ID" value="NZ_CP045429.1"/>
</dbReference>
<dbReference type="InterPro" id="IPR052031">
    <property type="entry name" value="Membrane_Transporter-Flippase"/>
</dbReference>
<dbReference type="EMBL" id="CP045429">
    <property type="protein sequence ID" value="QPB82424.1"/>
    <property type="molecule type" value="Genomic_DNA"/>
</dbReference>
<gene>
    <name evidence="7" type="ORF">CWC22_005245</name>
</gene>
<name>A0A5S3UTV0_9GAMM</name>
<keyword evidence="5" id="KW-1133">Transmembrane helix</keyword>
<dbReference type="GO" id="GO:0005886">
    <property type="term" value="C:plasma membrane"/>
    <property type="evidence" value="ECO:0007669"/>
    <property type="project" value="UniProtKB-SubCell"/>
</dbReference>